<feature type="domain" description="Metallo-beta-lactamase" evidence="1">
    <location>
        <begin position="33"/>
        <end position="144"/>
    </location>
</feature>
<protein>
    <submittedName>
        <fullName evidence="2">Beta-lactamase</fullName>
    </submittedName>
</protein>
<dbReference type="GO" id="GO:0004521">
    <property type="term" value="F:RNA endonuclease activity"/>
    <property type="evidence" value="ECO:0007669"/>
    <property type="project" value="TreeGrafter"/>
</dbReference>
<dbReference type="InterPro" id="IPR026360">
    <property type="entry name" value="Xnuc_lig_assoc"/>
</dbReference>
<dbReference type="SUPFAM" id="SSF56281">
    <property type="entry name" value="Metallo-hydrolase/oxidoreductase"/>
    <property type="match status" value="1"/>
</dbReference>
<organism evidence="2 3">
    <name type="scientific">Hyphomicrobium denitrificans 1NES1</name>
    <dbReference type="NCBI Taxonomy" id="670307"/>
    <lineage>
        <taxon>Bacteria</taxon>
        <taxon>Pseudomonadati</taxon>
        <taxon>Pseudomonadota</taxon>
        <taxon>Alphaproteobacteria</taxon>
        <taxon>Hyphomicrobiales</taxon>
        <taxon>Hyphomicrobiaceae</taxon>
        <taxon>Hyphomicrobium</taxon>
    </lineage>
</organism>
<dbReference type="eggNOG" id="COG1236">
    <property type="taxonomic scope" value="Bacteria"/>
</dbReference>
<sequence>MTSLSPPVDTWLYPSEAGLYCEPGGFYIDPHRSVDRALITHGHSDHARSGHGAVLATRETIDIMKVRYGEHSAGAFEAQALGVPISINGVGVRLVPAGHILGSAQVVIEWAGKRAVISGDYKRAADPTCAPFELVPCDVFVTEATFALPVFRHEKAEHEVEKLLGSMAAEPDRTHLIGAYNLGKCQRMIRVIRDAGYTDPIYLHGAVIALTELYQRLGVDLGDVRPATTEDAKSLRGGIVMCPPSALGDRWARRFGDPVNAFASGWMRVRGRARQHGVELPLIVSDHVDWPELIATVTEVGAEEIWVTHGREDALVHYLAALGLKARALALVGRDEEAE</sequence>
<dbReference type="Gene3D" id="3.60.15.10">
    <property type="entry name" value="Ribonuclease Z/Hydroxyacylglutathione hydrolase-like"/>
    <property type="match status" value="1"/>
</dbReference>
<dbReference type="Pfam" id="PF00753">
    <property type="entry name" value="Lactamase_B"/>
    <property type="match status" value="1"/>
</dbReference>
<gene>
    <name evidence="2" type="ORF">HYPDE_36698</name>
</gene>
<evidence type="ECO:0000313" key="2">
    <source>
        <dbReference type="EMBL" id="AGK59011.1"/>
    </source>
</evidence>
<accession>N0BF21</accession>
<dbReference type="PANTHER" id="PTHR11203">
    <property type="entry name" value="CLEAVAGE AND POLYADENYLATION SPECIFICITY FACTOR FAMILY MEMBER"/>
    <property type="match status" value="1"/>
</dbReference>
<dbReference type="InterPro" id="IPR036866">
    <property type="entry name" value="RibonucZ/Hydroxyglut_hydro"/>
</dbReference>
<keyword evidence="3" id="KW-1185">Reference proteome</keyword>
<dbReference type="InterPro" id="IPR050698">
    <property type="entry name" value="MBL"/>
</dbReference>
<evidence type="ECO:0000259" key="1">
    <source>
        <dbReference type="Pfam" id="PF00753"/>
    </source>
</evidence>
<dbReference type="STRING" id="670307.HYPDE_36698"/>
<dbReference type="InterPro" id="IPR001279">
    <property type="entry name" value="Metallo-B-lactamas"/>
</dbReference>
<dbReference type="AlphaFoldDB" id="N0BF21"/>
<reference evidence="2 3" key="1">
    <citation type="journal article" date="2013" name="Genome Announc.">
        <title>Genome sequences for three denitrifying bacterial strains isolated from a uranium- and nitrate-contaminated subsurface environment.</title>
        <authorList>
            <person name="Venkatramanan R."/>
            <person name="Prakash O."/>
            <person name="Woyke T."/>
            <person name="Chain P."/>
            <person name="Goodwin L.A."/>
            <person name="Watson D."/>
            <person name="Brooks S."/>
            <person name="Kostka J.E."/>
            <person name="Green S.J."/>
        </authorList>
    </citation>
    <scope>NUCLEOTIDE SEQUENCE [LARGE SCALE GENOMIC DNA]</scope>
    <source>
        <strain evidence="2 3">1NES1</strain>
    </source>
</reference>
<evidence type="ECO:0000313" key="3">
    <source>
        <dbReference type="Proteomes" id="UP000005952"/>
    </source>
</evidence>
<dbReference type="RefSeq" id="WP_015599028.1">
    <property type="nucleotide sequence ID" value="NC_021172.1"/>
</dbReference>
<dbReference type="KEGG" id="hdt:HYPDE_36698"/>
<dbReference type="NCBIfam" id="TIGR04122">
    <property type="entry name" value="Xnuc_lig_assoc"/>
    <property type="match status" value="1"/>
</dbReference>
<proteinExistence type="predicted"/>
<dbReference type="PANTHER" id="PTHR11203:SF49">
    <property type="entry name" value="BLL1145 PROTEIN"/>
    <property type="match status" value="1"/>
</dbReference>
<name>N0BF21_9HYPH</name>
<dbReference type="OrthoDB" id="9803916at2"/>
<dbReference type="Proteomes" id="UP000005952">
    <property type="component" value="Chromosome"/>
</dbReference>
<dbReference type="EMBL" id="CP005587">
    <property type="protein sequence ID" value="AGK59011.1"/>
    <property type="molecule type" value="Genomic_DNA"/>
</dbReference>
<dbReference type="HOGENOM" id="CLU_050517_1_0_5"/>